<evidence type="ECO:0000256" key="1">
    <source>
        <dbReference type="ARBA" id="ARBA00007734"/>
    </source>
</evidence>
<comment type="similarity">
    <text evidence="1">Belongs to the transglycosylase Slt family.</text>
</comment>
<dbReference type="GO" id="GO:0008933">
    <property type="term" value="F:peptidoglycan lytic transglycosylase activity"/>
    <property type="evidence" value="ECO:0007669"/>
    <property type="project" value="InterPro"/>
</dbReference>
<dbReference type="InterPro" id="IPR023346">
    <property type="entry name" value="Lysozyme-like_dom_sf"/>
</dbReference>
<evidence type="ECO:0000259" key="2">
    <source>
        <dbReference type="Pfam" id="PF01464"/>
    </source>
</evidence>
<dbReference type="PROSITE" id="PS00922">
    <property type="entry name" value="TRANSGLYCOSYLASE"/>
    <property type="match status" value="1"/>
</dbReference>
<dbReference type="GO" id="GO:0016020">
    <property type="term" value="C:membrane"/>
    <property type="evidence" value="ECO:0007669"/>
    <property type="project" value="InterPro"/>
</dbReference>
<name>A0A937J603_9GAMM</name>
<proteinExistence type="inferred from homology"/>
<protein>
    <submittedName>
        <fullName evidence="3">Transglycosylase SLT domain-containing protein</fullName>
    </submittedName>
</protein>
<feature type="domain" description="Transglycosylase SLT" evidence="2">
    <location>
        <begin position="68"/>
        <end position="174"/>
    </location>
</feature>
<dbReference type="SUPFAM" id="SSF53955">
    <property type="entry name" value="Lysozyme-like"/>
    <property type="match status" value="1"/>
</dbReference>
<dbReference type="InterPro" id="IPR008258">
    <property type="entry name" value="Transglycosylase_SLT_dom_1"/>
</dbReference>
<reference evidence="3" key="1">
    <citation type="submission" date="2020-10" db="EMBL/GenBank/DDBJ databases">
        <title>Microbiome of the Black Sea water column analyzed by genome centric metagenomics.</title>
        <authorList>
            <person name="Cabello-Yeves P.J."/>
            <person name="Callieri C."/>
            <person name="Picazo A."/>
            <person name="Mehrshad M."/>
            <person name="Haro-Moreno J.M."/>
            <person name="Roda-Garcia J."/>
            <person name="Dzembekova N."/>
            <person name="Slabakova V."/>
            <person name="Slabakova N."/>
            <person name="Moncheva S."/>
            <person name="Rodriguez-Valera F."/>
        </authorList>
    </citation>
    <scope>NUCLEOTIDE SEQUENCE</scope>
    <source>
        <strain evidence="3">BS30m-G43</strain>
    </source>
</reference>
<dbReference type="GO" id="GO:0000270">
    <property type="term" value="P:peptidoglycan metabolic process"/>
    <property type="evidence" value="ECO:0007669"/>
    <property type="project" value="InterPro"/>
</dbReference>
<dbReference type="EMBL" id="JADHSG010000004">
    <property type="protein sequence ID" value="MBL6903291.1"/>
    <property type="molecule type" value="Genomic_DNA"/>
</dbReference>
<dbReference type="PANTHER" id="PTHR37423">
    <property type="entry name" value="SOLUBLE LYTIC MUREIN TRANSGLYCOSYLASE-RELATED"/>
    <property type="match status" value="1"/>
</dbReference>
<comment type="caution">
    <text evidence="3">The sequence shown here is derived from an EMBL/GenBank/DDBJ whole genome shotgun (WGS) entry which is preliminary data.</text>
</comment>
<evidence type="ECO:0000313" key="3">
    <source>
        <dbReference type="EMBL" id="MBL6903291.1"/>
    </source>
</evidence>
<organism evidence="3 4">
    <name type="scientific">SAR86 cluster bacterium</name>
    <dbReference type="NCBI Taxonomy" id="2030880"/>
    <lineage>
        <taxon>Bacteria</taxon>
        <taxon>Pseudomonadati</taxon>
        <taxon>Pseudomonadota</taxon>
        <taxon>Gammaproteobacteria</taxon>
        <taxon>SAR86 cluster</taxon>
    </lineage>
</organism>
<accession>A0A937J603</accession>
<sequence length="244" mass="27830">MRNFFQHFLIISIIISFSGCSKVEEMNPVVNECRQYAEMAAETLTLNNFDKNKFADLLDSRFFQFKDLFLEAEELTNFDWEFLAAISFQESQWNPRAKSNMGVRGMMMLTQETAKSLGITNRIDPRNSIIGGSRHLADITASIDYGLTESDRLNFALATYNLGATNVKNAILQTDIEPNLLTWNDLKKELLVLNGDELYFEPHNGYSRGQQTIDFVERTREYALLMRIYSCKGSINQLTAASGI</sequence>
<dbReference type="InterPro" id="IPR000189">
    <property type="entry name" value="Transglyc_AS"/>
</dbReference>
<dbReference type="AlphaFoldDB" id="A0A937J603"/>
<dbReference type="Gene3D" id="1.10.530.10">
    <property type="match status" value="1"/>
</dbReference>
<dbReference type="PANTHER" id="PTHR37423:SF2">
    <property type="entry name" value="MEMBRANE-BOUND LYTIC MUREIN TRANSGLYCOSYLASE C"/>
    <property type="match status" value="1"/>
</dbReference>
<dbReference type="PROSITE" id="PS51257">
    <property type="entry name" value="PROKAR_LIPOPROTEIN"/>
    <property type="match status" value="1"/>
</dbReference>
<dbReference type="Proteomes" id="UP000705230">
    <property type="component" value="Unassembled WGS sequence"/>
</dbReference>
<gene>
    <name evidence="3" type="ORF">ISR29_03720</name>
</gene>
<dbReference type="Pfam" id="PF01464">
    <property type="entry name" value="SLT"/>
    <property type="match status" value="1"/>
</dbReference>
<evidence type="ECO:0000313" key="4">
    <source>
        <dbReference type="Proteomes" id="UP000705230"/>
    </source>
</evidence>